<accession>F8AV85</accession>
<keyword evidence="4" id="KW-1185">Reference proteome</keyword>
<evidence type="ECO:0000256" key="1">
    <source>
        <dbReference type="SAM" id="MobiDB-lite"/>
    </source>
</evidence>
<protein>
    <recommendedName>
        <fullName evidence="2">Polysaccharide lyase 14 domain-containing protein</fullName>
    </recommendedName>
</protein>
<proteinExistence type="predicted"/>
<dbReference type="PANTHER" id="PTHR40124:SF1">
    <property type="entry name" value="DISAGGREGATASE RELATED REPEAT PROTEIN"/>
    <property type="match status" value="1"/>
</dbReference>
<evidence type="ECO:0000313" key="4">
    <source>
        <dbReference type="Proteomes" id="UP000001549"/>
    </source>
</evidence>
<gene>
    <name evidence="3" type="ordered locus">FsymDg_0652</name>
</gene>
<dbReference type="RefSeq" id="WP_013872160.1">
    <property type="nucleotide sequence ID" value="NC_015656.1"/>
</dbReference>
<reference evidence="3 4" key="1">
    <citation type="submission" date="2011-05" db="EMBL/GenBank/DDBJ databases">
        <title>Complete sequence of chromosome of Frankia symbiont of Datisca glomerata.</title>
        <authorList>
            <consortium name="US DOE Joint Genome Institute"/>
            <person name="Lucas S."/>
            <person name="Han J."/>
            <person name="Lapidus A."/>
            <person name="Cheng J.-F."/>
            <person name="Goodwin L."/>
            <person name="Pitluck S."/>
            <person name="Peters L."/>
            <person name="Mikhailova N."/>
            <person name="Chertkov O."/>
            <person name="Teshima H."/>
            <person name="Han C."/>
            <person name="Tapia R."/>
            <person name="Land M."/>
            <person name="Hauser L."/>
            <person name="Kyrpides N."/>
            <person name="Ivanova N."/>
            <person name="Pagani I."/>
            <person name="Berry A."/>
            <person name="Pawlowski K."/>
            <person name="Persson T."/>
            <person name="Vanden Heuvel B."/>
            <person name="Benson D."/>
            <person name="Woyke T."/>
        </authorList>
    </citation>
    <scope>NUCLEOTIDE SEQUENCE [LARGE SCALE GENOMIC DNA]</scope>
    <source>
        <strain evidence="4">4085684</strain>
    </source>
</reference>
<dbReference type="PANTHER" id="PTHR40124">
    <property type="match status" value="1"/>
</dbReference>
<evidence type="ECO:0000313" key="3">
    <source>
        <dbReference type="EMBL" id="AEH08177.1"/>
    </source>
</evidence>
<dbReference type="Proteomes" id="UP000001549">
    <property type="component" value="Chromosome"/>
</dbReference>
<sequence>MNDRNGLYLPRVPGSQPSRPTDDGIILPGRPGRTRRAVLGSALGLLGAAAAGCSRPDNTFDPASEVLPPDADAVTPPPTTGPPPTLANGAADFFGKGLVPQQRATFGLDRAQIPPSDNPRFPRLVRVALPAGSVNDDADRQVYNDGNTYGGSQLFLAMEDQPTEELYLRYYLRFPEKFDFNKGGKLPGLFGVLYKPASKERTNDYQDGYASRFAWRKGGEGLIYSNTARPDDPIAMVGKKKWMWEPGKWICVEHGVRMSSDKFSQELLVVWINNQEVHKEHRYNPRISDRLRIGGIMFSVVYGGGDRSFAPKTDTSIDLAGFAIGAQRVGPLPDPPD</sequence>
<dbReference type="EMBL" id="CP002801">
    <property type="protein sequence ID" value="AEH08177.1"/>
    <property type="molecule type" value="Genomic_DNA"/>
</dbReference>
<dbReference type="STRING" id="656024.FsymDg_0652"/>
<dbReference type="Gene3D" id="2.60.120.200">
    <property type="match status" value="1"/>
</dbReference>
<organism evidence="3 4">
    <name type="scientific">Candidatus Protofrankia datiscae</name>
    <dbReference type="NCBI Taxonomy" id="2716812"/>
    <lineage>
        <taxon>Bacteria</taxon>
        <taxon>Bacillati</taxon>
        <taxon>Actinomycetota</taxon>
        <taxon>Actinomycetes</taxon>
        <taxon>Frankiales</taxon>
        <taxon>Frankiaceae</taxon>
        <taxon>Protofrankia</taxon>
    </lineage>
</organism>
<evidence type="ECO:0000259" key="2">
    <source>
        <dbReference type="Pfam" id="PF21294"/>
    </source>
</evidence>
<feature type="region of interest" description="Disordered" evidence="1">
    <location>
        <begin position="1"/>
        <end position="24"/>
    </location>
</feature>
<name>F8AV85_9ACTN</name>
<dbReference type="HOGENOM" id="CLU_049744_0_0_11"/>
<feature type="domain" description="Polysaccharide lyase 14" evidence="2">
    <location>
        <begin position="126"/>
        <end position="319"/>
    </location>
</feature>
<dbReference type="AlphaFoldDB" id="F8AV85"/>
<dbReference type="InterPro" id="IPR048958">
    <property type="entry name" value="Polysacc_lyase_14"/>
</dbReference>
<dbReference type="eggNOG" id="ENOG502ZBB1">
    <property type="taxonomic scope" value="Bacteria"/>
</dbReference>
<dbReference type="Pfam" id="PF21294">
    <property type="entry name" value="Polysacc_lyase_14"/>
    <property type="match status" value="1"/>
</dbReference>
<dbReference type="KEGG" id="fsy:FsymDg_0652"/>